<comment type="caution">
    <text evidence="1">The sequence shown here is derived from an EMBL/GenBank/DDBJ whole genome shotgun (WGS) entry which is preliminary data.</text>
</comment>
<proteinExistence type="predicted"/>
<dbReference type="OrthoDB" id="5234589at2759"/>
<dbReference type="EMBL" id="CAJVRC010000839">
    <property type="protein sequence ID" value="CAG8888070.1"/>
    <property type="molecule type" value="Genomic_DNA"/>
</dbReference>
<gene>
    <name evidence="1" type="ORF">PEGY_LOCUS1317</name>
</gene>
<dbReference type="AlphaFoldDB" id="A0A9W4K4T6"/>
<evidence type="ECO:0000313" key="1">
    <source>
        <dbReference type="EMBL" id="CAG8888070.1"/>
    </source>
</evidence>
<dbReference type="Proteomes" id="UP001154252">
    <property type="component" value="Unassembled WGS sequence"/>
</dbReference>
<accession>A0A9W4K4T6</accession>
<keyword evidence="2" id="KW-1185">Reference proteome</keyword>
<name>A0A9W4K4T6_9EURO</name>
<evidence type="ECO:0000313" key="2">
    <source>
        <dbReference type="Proteomes" id="UP001154252"/>
    </source>
</evidence>
<reference evidence="1" key="1">
    <citation type="submission" date="2021-07" db="EMBL/GenBank/DDBJ databases">
        <authorList>
            <person name="Branca A.L. A."/>
        </authorList>
    </citation>
    <scope>NUCLEOTIDE SEQUENCE</scope>
</reference>
<organism evidence="1 2">
    <name type="scientific">Penicillium egyptiacum</name>
    <dbReference type="NCBI Taxonomy" id="1303716"/>
    <lineage>
        <taxon>Eukaryota</taxon>
        <taxon>Fungi</taxon>
        <taxon>Dikarya</taxon>
        <taxon>Ascomycota</taxon>
        <taxon>Pezizomycotina</taxon>
        <taxon>Eurotiomycetes</taxon>
        <taxon>Eurotiomycetidae</taxon>
        <taxon>Eurotiales</taxon>
        <taxon>Aspergillaceae</taxon>
        <taxon>Penicillium</taxon>
    </lineage>
</organism>
<sequence>MTETHSSAEVIAASLAALDVQYESKFRDYDLSAVAHIVVQNIMNSNPDISNEYDNEGYLDIIGKILSVTFFGNENQLEWLGTERVGRRKFVAFTNIKNKEKWVQNQSPRHGKLKVVEVMFMRTNPREKQKIFWRPARKIVFRRVRIRAHKSVERAQGRVVTTRADVISQKLVQRLRKSSASA</sequence>
<protein>
    <submittedName>
        <fullName evidence="1">Uncharacterized protein</fullName>
    </submittedName>
</protein>